<keyword evidence="1" id="KW-0808">Transferase</keyword>
<dbReference type="EMBL" id="CABMJJ010000009">
    <property type="protein sequence ID" value="VVC04384.1"/>
    <property type="molecule type" value="Genomic_DNA"/>
</dbReference>
<dbReference type="Gene3D" id="3.40.50.10330">
    <property type="entry name" value="Probable inorganic polyphosphate/atp-NAD kinase, domain 1"/>
    <property type="match status" value="1"/>
</dbReference>
<organism evidence="1 2">
    <name type="scientific">Candidatus Bilamarchaeum dharawalense</name>
    <dbReference type="NCBI Taxonomy" id="2885759"/>
    <lineage>
        <taxon>Archaea</taxon>
        <taxon>Candidatus Micrarchaeota</taxon>
        <taxon>Candidatus Micrarchaeia</taxon>
        <taxon>Candidatus Anstonellales</taxon>
        <taxon>Candidatus Bilamarchaeaceae</taxon>
        <taxon>Candidatus Bilamarchaeum</taxon>
    </lineage>
</organism>
<evidence type="ECO:0000313" key="1">
    <source>
        <dbReference type="EMBL" id="VVC04384.1"/>
    </source>
</evidence>
<dbReference type="Pfam" id="PF20143">
    <property type="entry name" value="NAD_kinase_C"/>
    <property type="match status" value="1"/>
</dbReference>
<dbReference type="SUPFAM" id="SSF111331">
    <property type="entry name" value="NAD kinase/diacylglycerol kinase-like"/>
    <property type="match status" value="1"/>
</dbReference>
<name>A0A5E4LQW9_9ARCH</name>
<dbReference type="GO" id="GO:0006741">
    <property type="term" value="P:NADP+ biosynthetic process"/>
    <property type="evidence" value="ECO:0007669"/>
    <property type="project" value="TreeGrafter"/>
</dbReference>
<dbReference type="InterPro" id="IPR016064">
    <property type="entry name" value="NAD/diacylglycerol_kinase_sf"/>
</dbReference>
<dbReference type="PANTHER" id="PTHR20275">
    <property type="entry name" value="NAD KINASE"/>
    <property type="match status" value="1"/>
</dbReference>
<dbReference type="GO" id="GO:0019674">
    <property type="term" value="P:NAD+ metabolic process"/>
    <property type="evidence" value="ECO:0007669"/>
    <property type="project" value="InterPro"/>
</dbReference>
<gene>
    <name evidence="1" type="primary">nadK</name>
    <name evidence="1" type="ORF">LFW2832_00911</name>
</gene>
<dbReference type="Proteomes" id="UP000789941">
    <property type="component" value="Unassembled WGS sequence"/>
</dbReference>
<keyword evidence="1" id="KW-0418">Kinase</keyword>
<accession>A0A5E4LQW9</accession>
<proteinExistence type="predicted"/>
<sequence>MKVKIIANPKKSWARRVASELKAVLAPKHSIVRKDAEVTICIGGDGTILYANHKGRIEGAILGIGGDKSYICQIHHRNWRLFLLKLLDDHHREKIMTLTCKVAGKKFHVMNDVVIHATRYRVAEMDVTAGGDVHSFEGDGMIVSSAIGSAAYAYSAGGAKFKPTERKIAVVPICAYKRAFLPEVLNENGKVSIKAGADCAFIIDGIFIRNLKSGEIVNVEKGSDMIFFSGVGKND</sequence>
<comment type="caution">
    <text evidence="1">The sequence shown here is derived from an EMBL/GenBank/DDBJ whole genome shotgun (WGS) entry which is preliminary data.</text>
</comment>
<dbReference type="InterPro" id="IPR017437">
    <property type="entry name" value="ATP-NAD_kinase_PpnK-typ_C"/>
</dbReference>
<dbReference type="InterPro" id="IPR017438">
    <property type="entry name" value="ATP-NAD_kinase_N"/>
</dbReference>
<reference evidence="1 2" key="1">
    <citation type="submission" date="2019-08" db="EMBL/GenBank/DDBJ databases">
        <authorList>
            <person name="Vazquez-Campos X."/>
        </authorList>
    </citation>
    <scope>NUCLEOTIDE SEQUENCE [LARGE SCALE GENOMIC DNA]</scope>
    <source>
        <strain evidence="1">LFW-283_2</strain>
    </source>
</reference>
<dbReference type="Gene3D" id="2.60.200.30">
    <property type="entry name" value="Probable inorganic polyphosphate/atp-NAD kinase, domain 2"/>
    <property type="match status" value="1"/>
</dbReference>
<dbReference type="GO" id="GO:0003951">
    <property type="term" value="F:NAD+ kinase activity"/>
    <property type="evidence" value="ECO:0007669"/>
    <property type="project" value="UniProtKB-EC"/>
</dbReference>
<evidence type="ECO:0000313" key="2">
    <source>
        <dbReference type="Proteomes" id="UP000789941"/>
    </source>
</evidence>
<dbReference type="EC" id="2.7.1.23" evidence="1"/>
<dbReference type="AlphaFoldDB" id="A0A5E4LQW9"/>
<protein>
    <submittedName>
        <fullName evidence="1">NAD kinase</fullName>
        <ecNumber evidence="1">2.7.1.23</ecNumber>
    </submittedName>
</protein>
<dbReference type="PANTHER" id="PTHR20275:SF0">
    <property type="entry name" value="NAD KINASE"/>
    <property type="match status" value="1"/>
</dbReference>